<dbReference type="VEuPathDB" id="TriTrypDB:Tc_MARK_9839"/>
<evidence type="ECO:0000313" key="2">
    <source>
        <dbReference type="EMBL" id="PWV12909.1"/>
    </source>
</evidence>
<evidence type="ECO:0000313" key="3">
    <source>
        <dbReference type="Proteomes" id="UP000246078"/>
    </source>
</evidence>
<dbReference type="Pfam" id="PF25493">
    <property type="entry name" value="Peripla_BP_A-cyclase"/>
    <property type="match status" value="1"/>
</dbReference>
<feature type="domain" description="Receptor-type adenylate cyclase GRESAG 4.1/3 periplasmic binding protein-like" evidence="1">
    <location>
        <begin position="28"/>
        <end position="189"/>
    </location>
</feature>
<dbReference type="InterPro" id="IPR057398">
    <property type="entry name" value="GRESAG4.1/3_peripasmic_2"/>
</dbReference>
<sequence>MERFRAEDVAEGAFTLNLDECGASPIELHAPLNGLAFMMQDVVVAQLAMGSTLAGADAAKAPQDDHDGTTVKFRTLSTSAAGAIDALLSEMSARRVHFASGVVTGAMLEMEGVTFIDPLPLEPRLNGSQRNMIRLSLTLEQQLFVLAEYLGNASGGSAHAVIRSGEAAAMADVLRRSLLTFGVSLAATRWWTTCRWRAMCFWWAFQLGMPVRLRGTCRRTVVCACSCSWSLRCCMLSLLLRSVTVRVRTVLCLRRACRTGTTGVQRRRPPESLLLLCRGRKTGRRCH</sequence>
<dbReference type="VEuPathDB" id="TriTrypDB:ECC02_005481"/>
<gene>
    <name evidence="2" type="ORF">C3747_47g64</name>
</gene>
<dbReference type="VEuPathDB" id="TriTrypDB:C3747_47g64"/>
<dbReference type="AlphaFoldDB" id="A0A2V2WYZ1"/>
<organism evidence="2 3">
    <name type="scientific">Trypanosoma cruzi</name>
    <dbReference type="NCBI Taxonomy" id="5693"/>
    <lineage>
        <taxon>Eukaryota</taxon>
        <taxon>Discoba</taxon>
        <taxon>Euglenozoa</taxon>
        <taxon>Kinetoplastea</taxon>
        <taxon>Metakinetoplastina</taxon>
        <taxon>Trypanosomatida</taxon>
        <taxon>Trypanosomatidae</taxon>
        <taxon>Trypanosoma</taxon>
        <taxon>Schizotrypanum</taxon>
    </lineage>
</organism>
<comment type="caution">
    <text evidence="2">The sequence shown here is derived from an EMBL/GenBank/DDBJ whole genome shotgun (WGS) entry which is preliminary data.</text>
</comment>
<protein>
    <submittedName>
        <fullName evidence="2">Putative receptor-type adenylate cyclase</fullName>
    </submittedName>
</protein>
<evidence type="ECO:0000259" key="1">
    <source>
        <dbReference type="Pfam" id="PF25493"/>
    </source>
</evidence>
<proteinExistence type="predicted"/>
<dbReference type="VEuPathDB" id="TriTrypDB:TcCL_NonESM06085"/>
<dbReference type="EMBL" id="PRFC01000047">
    <property type="protein sequence ID" value="PWV12909.1"/>
    <property type="molecule type" value="Genomic_DNA"/>
</dbReference>
<name>A0A2V2WYZ1_TRYCR</name>
<reference evidence="2 3" key="1">
    <citation type="journal article" date="2018" name="Microb. Genom.">
        <title>Expanding an expanded genome: long-read sequencing of Trypanosoma cruzi.</title>
        <authorList>
            <person name="Berna L."/>
            <person name="Rodriguez M."/>
            <person name="Chiribao M.L."/>
            <person name="Parodi-Talice A."/>
            <person name="Pita S."/>
            <person name="Rijo G."/>
            <person name="Alvarez-Valin F."/>
            <person name="Robello C."/>
        </authorList>
    </citation>
    <scope>NUCLEOTIDE SEQUENCE [LARGE SCALE GENOMIC DNA]</scope>
    <source>
        <strain evidence="2 3">TCC</strain>
    </source>
</reference>
<dbReference type="VEuPathDB" id="TriTrypDB:C4B63_10g426"/>
<dbReference type="VEuPathDB" id="TriTrypDB:TcBrA4_0128110"/>
<keyword evidence="2" id="KW-0675">Receptor</keyword>
<dbReference type="VEuPathDB" id="TriTrypDB:TcG_01571"/>
<dbReference type="Proteomes" id="UP000246078">
    <property type="component" value="Unassembled WGS sequence"/>
</dbReference>
<accession>A0A2V2WYZ1</accession>